<keyword evidence="3" id="KW-0812">Transmembrane</keyword>
<evidence type="ECO:0000256" key="2">
    <source>
        <dbReference type="ARBA" id="ARBA00004308"/>
    </source>
</evidence>
<dbReference type="PRINTS" id="PR00261">
    <property type="entry name" value="LDLRECEPTOR"/>
</dbReference>
<name>A0A8J6KCP2_ELECQ</name>
<gene>
    <name evidence="10" type="ORF">GDO78_007729</name>
</gene>
<dbReference type="InterPro" id="IPR057430">
    <property type="entry name" value="LDLRAD1_C"/>
</dbReference>
<accession>A0A8J6KCP2</accession>
<dbReference type="Pfam" id="PF00057">
    <property type="entry name" value="Ldl_recept_a"/>
    <property type="match status" value="1"/>
</dbReference>
<evidence type="ECO:0000313" key="11">
    <source>
        <dbReference type="Proteomes" id="UP000770717"/>
    </source>
</evidence>
<dbReference type="AlphaFoldDB" id="A0A8J6KCP2"/>
<keyword evidence="4" id="KW-0677">Repeat</keyword>
<dbReference type="InterPro" id="IPR002172">
    <property type="entry name" value="LDrepeatLR_classA_rpt"/>
</dbReference>
<dbReference type="PROSITE" id="PS01209">
    <property type="entry name" value="LDLRA_1"/>
    <property type="match status" value="1"/>
</dbReference>
<feature type="domain" description="LDLRAD1-like C-terminal" evidence="9">
    <location>
        <begin position="93"/>
        <end position="130"/>
    </location>
</feature>
<evidence type="ECO:0000256" key="4">
    <source>
        <dbReference type="ARBA" id="ARBA00022737"/>
    </source>
</evidence>
<keyword evidence="6" id="KW-0472">Membrane</keyword>
<dbReference type="Gene3D" id="4.10.400.10">
    <property type="entry name" value="Low-density Lipoprotein Receptor"/>
    <property type="match status" value="2"/>
</dbReference>
<comment type="caution">
    <text evidence="10">The sequence shown here is derived from an EMBL/GenBank/DDBJ whole genome shotgun (WGS) entry which is preliminary data.</text>
</comment>
<dbReference type="PROSITE" id="PS50068">
    <property type="entry name" value="LDLRA_2"/>
    <property type="match status" value="1"/>
</dbReference>
<reference evidence="10" key="1">
    <citation type="thesis" date="2020" institute="ProQuest LLC" country="789 East Eisenhower Parkway, Ann Arbor, MI, USA">
        <title>Comparative Genomics and Chromosome Evolution.</title>
        <authorList>
            <person name="Mudd A.B."/>
        </authorList>
    </citation>
    <scope>NUCLEOTIDE SEQUENCE</scope>
    <source>
        <strain evidence="10">HN-11 Male</strain>
        <tissue evidence="10">Kidney and liver</tissue>
    </source>
</reference>
<comment type="subcellular location">
    <subcellularLocation>
        <location evidence="2">Endomembrane system</location>
    </subcellularLocation>
    <subcellularLocation>
        <location evidence="1">Membrane</location>
        <topology evidence="1">Single-pass membrane protein</topology>
    </subcellularLocation>
</comment>
<evidence type="ECO:0000256" key="3">
    <source>
        <dbReference type="ARBA" id="ARBA00022692"/>
    </source>
</evidence>
<dbReference type="SUPFAM" id="SSF57424">
    <property type="entry name" value="LDL receptor-like module"/>
    <property type="match status" value="1"/>
</dbReference>
<organism evidence="10 11">
    <name type="scientific">Eleutherodactylus coqui</name>
    <name type="common">Puerto Rican coqui</name>
    <dbReference type="NCBI Taxonomy" id="57060"/>
    <lineage>
        <taxon>Eukaryota</taxon>
        <taxon>Metazoa</taxon>
        <taxon>Chordata</taxon>
        <taxon>Craniata</taxon>
        <taxon>Vertebrata</taxon>
        <taxon>Euteleostomi</taxon>
        <taxon>Amphibia</taxon>
        <taxon>Batrachia</taxon>
        <taxon>Anura</taxon>
        <taxon>Neobatrachia</taxon>
        <taxon>Hyloidea</taxon>
        <taxon>Eleutherodactylidae</taxon>
        <taxon>Eleutherodactylinae</taxon>
        <taxon>Eleutherodactylus</taxon>
        <taxon>Eleutherodactylus</taxon>
    </lineage>
</organism>
<dbReference type="PANTHER" id="PTHR24270:SF62">
    <property type="entry name" value="LOW-DENSITY LIPOPROTEIN RECEPTOR-RELATED PROTEIN 2"/>
    <property type="match status" value="1"/>
</dbReference>
<dbReference type="OrthoDB" id="2019384at2759"/>
<dbReference type="InterPro" id="IPR023415">
    <property type="entry name" value="LDLR_class-A_CS"/>
</dbReference>
<dbReference type="Proteomes" id="UP000770717">
    <property type="component" value="Unassembled WGS sequence"/>
</dbReference>
<dbReference type="EMBL" id="WNTK01000003">
    <property type="protein sequence ID" value="KAG9488077.1"/>
    <property type="molecule type" value="Genomic_DNA"/>
</dbReference>
<evidence type="ECO:0000259" key="9">
    <source>
        <dbReference type="Pfam" id="PF25241"/>
    </source>
</evidence>
<evidence type="ECO:0000256" key="6">
    <source>
        <dbReference type="ARBA" id="ARBA00023136"/>
    </source>
</evidence>
<evidence type="ECO:0000256" key="7">
    <source>
        <dbReference type="ARBA" id="ARBA00023157"/>
    </source>
</evidence>
<dbReference type="GO" id="GO:0016192">
    <property type="term" value="P:vesicle-mediated transport"/>
    <property type="evidence" value="ECO:0007669"/>
    <property type="project" value="UniProtKB-ARBA"/>
</dbReference>
<dbReference type="SMART" id="SM00192">
    <property type="entry name" value="LDLa"/>
    <property type="match status" value="2"/>
</dbReference>
<dbReference type="Pfam" id="PF25241">
    <property type="entry name" value="LDLRAD1_C"/>
    <property type="match status" value="1"/>
</dbReference>
<feature type="non-terminal residue" evidence="10">
    <location>
        <position position="133"/>
    </location>
</feature>
<dbReference type="InterPro" id="IPR036055">
    <property type="entry name" value="LDL_receptor-like_sf"/>
</dbReference>
<keyword evidence="7" id="KW-1015">Disulfide bond</keyword>
<keyword evidence="5" id="KW-1133">Transmembrane helix</keyword>
<dbReference type="PANTHER" id="PTHR24270">
    <property type="entry name" value="LOW-DENSITY LIPOPROTEIN RECEPTOR-RELATED"/>
    <property type="match status" value="1"/>
</dbReference>
<dbReference type="GO" id="GO:0005886">
    <property type="term" value="C:plasma membrane"/>
    <property type="evidence" value="ECO:0007669"/>
    <property type="project" value="TreeGrafter"/>
</dbReference>
<protein>
    <recommendedName>
        <fullName evidence="9">LDLRAD1-like C-terminal domain-containing protein</fullName>
    </recommendedName>
</protein>
<evidence type="ECO:0000256" key="1">
    <source>
        <dbReference type="ARBA" id="ARBA00004167"/>
    </source>
</evidence>
<sequence>IITRECKASSAQTGFLCDDRTTCIAASALCDGKVDCGNGEDESRGYCGNLPNSLPEGLVFHCANKRSWTFIDKLCDNKNDCGDCSDETALRCPPCPGWRCNTVFFTDCDCIPKSRCNDTIQDCIDWSDEISCR</sequence>
<evidence type="ECO:0000256" key="8">
    <source>
        <dbReference type="PROSITE-ProRule" id="PRU00124"/>
    </source>
</evidence>
<proteinExistence type="predicted"/>
<evidence type="ECO:0000313" key="10">
    <source>
        <dbReference type="EMBL" id="KAG9488077.1"/>
    </source>
</evidence>
<dbReference type="InterPro" id="IPR050685">
    <property type="entry name" value="LDLR"/>
</dbReference>
<comment type="caution">
    <text evidence="8">Lacks conserved residue(s) required for the propagation of feature annotation.</text>
</comment>
<dbReference type="GO" id="GO:0012505">
    <property type="term" value="C:endomembrane system"/>
    <property type="evidence" value="ECO:0007669"/>
    <property type="project" value="UniProtKB-SubCell"/>
</dbReference>
<evidence type="ECO:0000256" key="5">
    <source>
        <dbReference type="ARBA" id="ARBA00022989"/>
    </source>
</evidence>
<keyword evidence="11" id="KW-1185">Reference proteome</keyword>